<keyword evidence="7" id="KW-1278">Translocase</keyword>
<dbReference type="NCBIfam" id="TIGR00962">
    <property type="entry name" value="atpA"/>
    <property type="match status" value="1"/>
</dbReference>
<dbReference type="PROSITE" id="PS00674">
    <property type="entry name" value="AAA"/>
    <property type="match status" value="1"/>
</dbReference>
<dbReference type="Proteomes" id="UP000095280">
    <property type="component" value="Unplaced"/>
</dbReference>
<dbReference type="GO" id="GO:0045259">
    <property type="term" value="C:proton-transporting ATP synthase complex"/>
    <property type="evidence" value="ECO:0007669"/>
    <property type="project" value="UniProtKB-KW"/>
</dbReference>
<dbReference type="InterPro" id="IPR027417">
    <property type="entry name" value="P-loop_NTPase"/>
</dbReference>
<dbReference type="SUPFAM" id="SSF52540">
    <property type="entry name" value="P-loop containing nucleoside triphosphate hydrolases"/>
    <property type="match status" value="2"/>
</dbReference>
<sequence>LYFQIMIISNVKVSTNYEKTCTCKLSSSQHISASLVKNGIVYASIDAKVPAFVACSVACVGTVPSSVLSIPNYLFKKLHLNADDFVTLTVIDPSTVPLLSSVSLDATSFDLDVLRKCEAELEQGFLLQCSFVYLGMQLPVWCGGQLVYCTVENFHPISIENKFGRLGISTTLHLNCRQHGQFSGGRAVGLGNGLATPGNSPTEAEPAAEEAALPVAGDEDSAVRPAWLPGILWKLADFVCRWLIGHGLGIGQLLRLRAACRRCVGQLTNGPAGVSPASSSRPSYHRPLLLQARAVPEASDRIAEPNCGLVSPRHLRSAGGSRSASWCLVEVQLLGPQESAVMDESSAKAGGPLLLKLLPCDSVPADCLQLTPACAAALGIACGSWLRLVKPRVLQAETAGSDVTSDLIKGCIRLKELRLSGKADKLHAAKQALEGFIRTRTADNPALILGNRKLAFTEDSGVHHACLTELIFHPSSAKQQQPPQLPFALLCRELGPRLGISTVESAAVNDQDGDGGDNEQLPDWLADALEPLVSQLFRQFTAAVAGPSRLSCLTLFRDDSSGGGGGSGKTALLCRFASRLRRNGFHAGDAVDCRRLARLEFASARRRLWRSARLAAARAPAGLLLDNLDAACAPVEDGQVGTGAEVQLVRLCHLIRSLLKWARHQPGLMLLATAGGPINSQLIDSAAGQCLFDTDSQLDIRLSPTGDMRRLLTLSADGADSASRQLTLGEFARCKRILEYCSPDTAARLQLEVALGAVRQARDECNPARAQLPLEYDQICGLDSAKAVLERAIIWPLRFPRLVQRVRGGAAATAGVLLTGPSGCGKSMLVMALARHLRLRLLAVRGPELLSKFVGASERAVRDLFAKARRLQPCLVFLDEVDALAPRRGNDSTGVTDQVVNQLLTELDGLDSDGLAGVALLAATNRPDLVDPALLRPGRIGLRAVCQLPGREDRRSIIDSLLTADGFAELADKEQLLDRIADSTEGFCSADFNALLLAAAAEASADSCCYGQSELLAALDRVRPSLLSVVGGESAASPTALQPGRRHRRILKIAASTRPPAGSLTRFTAFVVCRRCLSQAAGLPWQRQRALLLQLHPRQSAMLTPTARSFVTVDNLRAWFIDGPEAADPPTPPMSAAPPVDEALRQGAAANPPSADSSSFFVEDAPAAIQELVEGSSTDALADAASSLAQPSFASLGLGTGLWPSSLQLKWLETLHVTLDMPWWLCAVLMGIGVRLMLLLPNMYLQRMMRVDMPSFVNLQKFMEQQKFYERSGNMQASMRMQQEAFERFPQFLAPSGMRKLMRRNMMVLGSFCFTLTFVQLASIRAIYMATALPVESFQQGGVLWLTDLTCVDPYFLLPATVTGLLMLNVHLFYAAQPSGTHQKMSMVKPLAYTLLPAFVFTCMVNFPGANLFYFFATGATAQLLHLINRTEAAKAFWKSRIGLPRVEDLPPPSLETSSSIDRIRNQIMPAIENREYQATRMPDQTGDAQVPKTYRIRRKQPQQQQQPLRQTATMKASLPAISRITGLLMGRGRYLQQLSSHKLHTGAIRRAEAPEVSAILEERILGQTAQANLEETGRVLSIGDGIARVYGLKNIQAEEMVEFSSGLKGMALNLEPDNVGVVVFGNDKLIREGDVVKRTGAIVDVPVGEELLGRVVDALGNPIDGKGAINSSRARVGLKAPGIIPRTSVKEPMQTGIKAVDSLVPIGRGQRELIIGDRQTGKTAIAIDTIINQKRFNDGQDEKKKLYCIYVAVGQKRSTVAQLVKRLNDTDAMKYSIVVSATASDAAPLQYLAPYSGCAMGEYFRDNGKHALIIYDDLSKQAVAYRQMSLLLRRPPGREAYPGDVFYLHSRLLERAAKMSDEYKGGSLTALPVIETQAGDVSAYIPTNVISITDGQIFLETELFYKGIRPAINVGLSVSRVGSAAQTKAMKQVAGSMKLDLAQYREVAAFAQFGSDLDAATQSLLSRGGQYVPMSIEDQVVAIFSGVRGHLDKMEPNRITAFEQAFLQHVRANHKDLLQKIRDQSMIDKDSEAQLKDITVSFVSSFLAGDK</sequence>
<dbReference type="SUPFAM" id="SSF50615">
    <property type="entry name" value="N-terminal domain of alpha and beta subunits of F1 ATP synthase"/>
    <property type="match status" value="1"/>
</dbReference>
<dbReference type="InterPro" id="IPR020003">
    <property type="entry name" value="ATPase_a/bsu_AS"/>
</dbReference>
<feature type="domain" description="AAA+ ATPase" evidence="15">
    <location>
        <begin position="1709"/>
        <end position="1904"/>
    </location>
</feature>
<keyword evidence="5" id="KW-0375">Hydrogen ion transport</keyword>
<dbReference type="Pfam" id="PF00306">
    <property type="entry name" value="ATP-synt_ab_C"/>
    <property type="match status" value="1"/>
</dbReference>
<dbReference type="CDD" id="cd01132">
    <property type="entry name" value="F1-ATPase_alpha_CD"/>
    <property type="match status" value="1"/>
</dbReference>
<dbReference type="Gene3D" id="3.40.50.300">
    <property type="entry name" value="P-loop containing nucleotide triphosphate hydrolases"/>
    <property type="match status" value="2"/>
</dbReference>
<dbReference type="CDD" id="cd18113">
    <property type="entry name" value="ATP-synt_F1_alpha_C"/>
    <property type="match status" value="1"/>
</dbReference>
<evidence type="ECO:0000313" key="16">
    <source>
        <dbReference type="Proteomes" id="UP000095280"/>
    </source>
</evidence>
<dbReference type="WBParaSite" id="maker-uti_cns_0003179-snap-gene-0.2-mRNA-1">
    <property type="protein sequence ID" value="maker-uti_cns_0003179-snap-gene-0.2-mRNA-1"/>
    <property type="gene ID" value="maker-uti_cns_0003179-snap-gene-0.2"/>
</dbReference>
<dbReference type="Gene3D" id="1.20.150.20">
    <property type="entry name" value="ATP synthase alpha/beta chain, C-terminal domain"/>
    <property type="match status" value="1"/>
</dbReference>
<dbReference type="HAMAP" id="MF_01346">
    <property type="entry name" value="ATP_synth_alpha_bact"/>
    <property type="match status" value="1"/>
</dbReference>
<dbReference type="InterPro" id="IPR003959">
    <property type="entry name" value="ATPase_AAA_core"/>
</dbReference>
<keyword evidence="16" id="KW-1185">Reference proteome</keyword>
<evidence type="ECO:0000256" key="3">
    <source>
        <dbReference type="ARBA" id="ARBA00022448"/>
    </source>
</evidence>
<dbReference type="InterPro" id="IPR023366">
    <property type="entry name" value="ATP_synth_asu-like_sf"/>
</dbReference>
<dbReference type="GO" id="GO:0043531">
    <property type="term" value="F:ADP binding"/>
    <property type="evidence" value="ECO:0007669"/>
    <property type="project" value="TreeGrafter"/>
</dbReference>
<dbReference type="InterPro" id="IPR033732">
    <property type="entry name" value="ATP_synth_F1_a_nt-bd_dom"/>
</dbReference>
<evidence type="ECO:0000256" key="12">
    <source>
        <dbReference type="ARBA" id="ARBA00023310"/>
    </source>
</evidence>
<evidence type="ECO:0000256" key="9">
    <source>
        <dbReference type="ARBA" id="ARBA00023065"/>
    </source>
</evidence>
<accession>A0A1I8GVT8</accession>
<dbReference type="InterPro" id="IPR003593">
    <property type="entry name" value="AAA+_ATPase"/>
</dbReference>
<dbReference type="InterPro" id="IPR000194">
    <property type="entry name" value="ATPase_F1/V1/A1_a/bsu_nucl-bd"/>
</dbReference>
<dbReference type="FunFam" id="2.40.30.20:FF:000001">
    <property type="entry name" value="ATP synthase subunit alpha"/>
    <property type="match status" value="1"/>
</dbReference>
<keyword evidence="9" id="KW-0406">Ion transport</keyword>
<dbReference type="PANTHER" id="PTHR48082:SF2">
    <property type="entry name" value="ATP SYNTHASE SUBUNIT ALPHA, MITOCHONDRIAL"/>
    <property type="match status" value="1"/>
</dbReference>
<dbReference type="InterPro" id="IPR005294">
    <property type="entry name" value="ATP_synth_F1_asu"/>
</dbReference>
<feature type="region of interest" description="Disordered" evidence="13">
    <location>
        <begin position="193"/>
        <end position="215"/>
    </location>
</feature>
<feature type="transmembrane region" description="Helical" evidence="14">
    <location>
        <begin position="1395"/>
        <end position="1417"/>
    </location>
</feature>
<evidence type="ECO:0000256" key="1">
    <source>
        <dbReference type="ARBA" id="ARBA00004370"/>
    </source>
</evidence>
<dbReference type="InterPro" id="IPR036121">
    <property type="entry name" value="ATPase_F1/V1/A1_a/bsu_N_sf"/>
</dbReference>
<keyword evidence="6" id="KW-0067">ATP-binding</keyword>
<evidence type="ECO:0000256" key="6">
    <source>
        <dbReference type="ARBA" id="ARBA00022840"/>
    </source>
</evidence>
<dbReference type="InterPro" id="IPR000793">
    <property type="entry name" value="ATP_synth_asu_C"/>
</dbReference>
<evidence type="ECO:0000256" key="8">
    <source>
        <dbReference type="ARBA" id="ARBA00023054"/>
    </source>
</evidence>
<dbReference type="SMART" id="SM00382">
    <property type="entry name" value="AAA"/>
    <property type="match status" value="2"/>
</dbReference>
<dbReference type="Pfam" id="PF00004">
    <property type="entry name" value="AAA"/>
    <property type="match status" value="1"/>
</dbReference>
<comment type="subcellular location">
    <subcellularLocation>
        <location evidence="1">Membrane</location>
    </subcellularLocation>
</comment>
<keyword evidence="4" id="KW-0547">Nucleotide-binding</keyword>
<protein>
    <submittedName>
        <fullName evidence="17">AAA domain-containing protein</fullName>
    </submittedName>
</protein>
<dbReference type="GO" id="GO:0005739">
    <property type="term" value="C:mitochondrion"/>
    <property type="evidence" value="ECO:0007669"/>
    <property type="project" value="UniProtKB-ARBA"/>
</dbReference>
<dbReference type="FunFam" id="3.40.50.300:FF:002432">
    <property type="entry name" value="ATP synthase subunit alpha, mitochondrial"/>
    <property type="match status" value="1"/>
</dbReference>
<dbReference type="Gene3D" id="1.10.8.60">
    <property type="match status" value="1"/>
</dbReference>
<evidence type="ECO:0000256" key="10">
    <source>
        <dbReference type="ARBA" id="ARBA00023136"/>
    </source>
</evidence>
<dbReference type="NCBIfam" id="NF009884">
    <property type="entry name" value="PRK13343.1"/>
    <property type="match status" value="1"/>
</dbReference>
<evidence type="ECO:0000259" key="15">
    <source>
        <dbReference type="SMART" id="SM00382"/>
    </source>
</evidence>
<dbReference type="GO" id="GO:0046933">
    <property type="term" value="F:proton-transporting ATP synthase activity, rotational mechanism"/>
    <property type="evidence" value="ECO:0007669"/>
    <property type="project" value="InterPro"/>
</dbReference>
<dbReference type="FunFam" id="1.20.150.20:FF:000001">
    <property type="entry name" value="ATP synthase subunit alpha"/>
    <property type="match status" value="1"/>
</dbReference>
<keyword evidence="14" id="KW-0812">Transmembrane</keyword>
<dbReference type="Pfam" id="PF02874">
    <property type="entry name" value="ATP-synt_ab_N"/>
    <property type="match status" value="1"/>
</dbReference>
<comment type="similarity">
    <text evidence="2">Belongs to the ATPase alpha/beta chains family.</text>
</comment>
<feature type="transmembrane region" description="Helical" evidence="14">
    <location>
        <begin position="1306"/>
        <end position="1328"/>
    </location>
</feature>
<dbReference type="PROSITE" id="PS00152">
    <property type="entry name" value="ATPASE_ALPHA_BETA"/>
    <property type="match status" value="1"/>
</dbReference>
<feature type="transmembrane region" description="Helical" evidence="14">
    <location>
        <begin position="1221"/>
        <end position="1240"/>
    </location>
</feature>
<keyword evidence="12" id="KW-0066">ATP synthesis</keyword>
<keyword evidence="3" id="KW-0813">Transport</keyword>
<dbReference type="GO" id="GO:0016887">
    <property type="term" value="F:ATP hydrolysis activity"/>
    <property type="evidence" value="ECO:0007669"/>
    <property type="project" value="InterPro"/>
</dbReference>
<organism evidence="16 17">
    <name type="scientific">Macrostomum lignano</name>
    <dbReference type="NCBI Taxonomy" id="282301"/>
    <lineage>
        <taxon>Eukaryota</taxon>
        <taxon>Metazoa</taxon>
        <taxon>Spiralia</taxon>
        <taxon>Lophotrochozoa</taxon>
        <taxon>Platyhelminthes</taxon>
        <taxon>Rhabditophora</taxon>
        <taxon>Macrostomorpha</taxon>
        <taxon>Macrostomida</taxon>
        <taxon>Macrostomidae</taxon>
        <taxon>Macrostomum</taxon>
    </lineage>
</organism>
<dbReference type="Pfam" id="PF00006">
    <property type="entry name" value="ATP-synt_ab"/>
    <property type="match status" value="1"/>
</dbReference>
<dbReference type="SUPFAM" id="SSF47917">
    <property type="entry name" value="C-terminal domain of alpha and beta subunits of F1 ATP synthase"/>
    <property type="match status" value="1"/>
</dbReference>
<dbReference type="InterPro" id="IPR003960">
    <property type="entry name" value="ATPase_AAA_CS"/>
</dbReference>
<dbReference type="CDD" id="cd18116">
    <property type="entry name" value="ATP-synt_F1_alpha_N"/>
    <property type="match status" value="1"/>
</dbReference>
<dbReference type="InterPro" id="IPR004100">
    <property type="entry name" value="ATPase_F1/V1/A1_a/bsu_N"/>
</dbReference>
<evidence type="ECO:0000256" key="4">
    <source>
        <dbReference type="ARBA" id="ARBA00022741"/>
    </source>
</evidence>
<reference evidence="17" key="1">
    <citation type="submission" date="2016-11" db="UniProtKB">
        <authorList>
            <consortium name="WormBaseParasite"/>
        </authorList>
    </citation>
    <scope>IDENTIFICATION</scope>
</reference>
<dbReference type="PANTHER" id="PTHR48082">
    <property type="entry name" value="ATP SYNTHASE SUBUNIT ALPHA, MITOCHONDRIAL"/>
    <property type="match status" value="1"/>
</dbReference>
<evidence type="ECO:0000256" key="14">
    <source>
        <dbReference type="SAM" id="Phobius"/>
    </source>
</evidence>
<evidence type="ECO:0000313" key="17">
    <source>
        <dbReference type="WBParaSite" id="maker-uti_cns_0003179-snap-gene-0.2-mRNA-1"/>
    </source>
</evidence>
<keyword evidence="14" id="KW-1133">Transmembrane helix</keyword>
<evidence type="ECO:0000256" key="2">
    <source>
        <dbReference type="ARBA" id="ARBA00008936"/>
    </source>
</evidence>
<feature type="compositionally biased region" description="Low complexity" evidence="13">
    <location>
        <begin position="203"/>
        <end position="212"/>
    </location>
</feature>
<feature type="transmembrane region" description="Helical" evidence="14">
    <location>
        <begin position="1355"/>
        <end position="1374"/>
    </location>
</feature>
<keyword evidence="11" id="KW-0139">CF(1)</keyword>
<keyword evidence="8" id="KW-0175">Coiled coil</keyword>
<evidence type="ECO:0000256" key="11">
    <source>
        <dbReference type="ARBA" id="ARBA00023196"/>
    </source>
</evidence>
<dbReference type="InterPro" id="IPR038376">
    <property type="entry name" value="ATP_synth_asu_C_sf"/>
</dbReference>
<evidence type="ECO:0000256" key="5">
    <source>
        <dbReference type="ARBA" id="ARBA00022781"/>
    </source>
</evidence>
<name>A0A1I8GVT8_9PLAT</name>
<dbReference type="GO" id="GO:0005524">
    <property type="term" value="F:ATP binding"/>
    <property type="evidence" value="ECO:0007669"/>
    <property type="project" value="UniProtKB-KW"/>
</dbReference>
<dbReference type="Gene3D" id="2.40.30.20">
    <property type="match status" value="1"/>
</dbReference>
<dbReference type="FunFam" id="3.40.50.300:FF:001025">
    <property type="entry name" value="ATPase family, AAA domain-containing 2B"/>
    <property type="match status" value="1"/>
</dbReference>
<evidence type="ECO:0000256" key="13">
    <source>
        <dbReference type="SAM" id="MobiDB-lite"/>
    </source>
</evidence>
<feature type="domain" description="AAA+ ATPase" evidence="15">
    <location>
        <begin position="812"/>
        <end position="946"/>
    </location>
</feature>
<proteinExistence type="inferred from homology"/>
<keyword evidence="10 14" id="KW-0472">Membrane</keyword>
<evidence type="ECO:0000256" key="7">
    <source>
        <dbReference type="ARBA" id="ARBA00022967"/>
    </source>
</evidence>